<organism evidence="1 2">
    <name type="scientific">Camellia lanceoleosa</name>
    <dbReference type="NCBI Taxonomy" id="1840588"/>
    <lineage>
        <taxon>Eukaryota</taxon>
        <taxon>Viridiplantae</taxon>
        <taxon>Streptophyta</taxon>
        <taxon>Embryophyta</taxon>
        <taxon>Tracheophyta</taxon>
        <taxon>Spermatophyta</taxon>
        <taxon>Magnoliopsida</taxon>
        <taxon>eudicotyledons</taxon>
        <taxon>Gunneridae</taxon>
        <taxon>Pentapetalae</taxon>
        <taxon>asterids</taxon>
        <taxon>Ericales</taxon>
        <taxon>Theaceae</taxon>
        <taxon>Camellia</taxon>
    </lineage>
</organism>
<gene>
    <name evidence="1" type="ORF">LOK49_LG03G02627</name>
</gene>
<dbReference type="Proteomes" id="UP001060215">
    <property type="component" value="Chromosome 6"/>
</dbReference>
<keyword evidence="2" id="KW-1185">Reference proteome</keyword>
<comment type="caution">
    <text evidence="1">The sequence shown here is derived from an EMBL/GenBank/DDBJ whole genome shotgun (WGS) entry which is preliminary data.</text>
</comment>
<dbReference type="EMBL" id="CM045763">
    <property type="protein sequence ID" value="KAI8023006.1"/>
    <property type="molecule type" value="Genomic_DNA"/>
</dbReference>
<name>A0ACC0IF93_9ERIC</name>
<proteinExistence type="predicted"/>
<reference evidence="1 2" key="1">
    <citation type="journal article" date="2022" name="Plant J.">
        <title>Chromosome-level genome of Camellia lanceoleosa provides a valuable resource for understanding genome evolution and self-incompatibility.</title>
        <authorList>
            <person name="Gong W."/>
            <person name="Xiao S."/>
            <person name="Wang L."/>
            <person name="Liao Z."/>
            <person name="Chang Y."/>
            <person name="Mo W."/>
            <person name="Hu G."/>
            <person name="Li W."/>
            <person name="Zhao G."/>
            <person name="Zhu H."/>
            <person name="Hu X."/>
            <person name="Ji K."/>
            <person name="Xiang X."/>
            <person name="Song Q."/>
            <person name="Yuan D."/>
            <person name="Jin S."/>
            <person name="Zhang L."/>
        </authorList>
    </citation>
    <scope>NUCLEOTIDE SEQUENCE [LARGE SCALE GENOMIC DNA]</scope>
    <source>
        <strain evidence="1">SQ_2022a</strain>
    </source>
</reference>
<evidence type="ECO:0000313" key="1">
    <source>
        <dbReference type="EMBL" id="KAI8023006.1"/>
    </source>
</evidence>
<evidence type="ECO:0000313" key="2">
    <source>
        <dbReference type="Proteomes" id="UP001060215"/>
    </source>
</evidence>
<sequence>MTTICGCNDEWRRRTLKMVIADGRFVMAMDVGDNEQRRPTVEVMKDDRQRW</sequence>
<accession>A0ACC0IF93</accession>
<protein>
    <submittedName>
        <fullName evidence="1">Uncharacterized protein</fullName>
    </submittedName>
</protein>